<protein>
    <recommendedName>
        <fullName evidence="3">Thymidylate synthase</fullName>
    </recommendedName>
</protein>
<comment type="caution">
    <text evidence="1">The sequence shown here is derived from an EMBL/GenBank/DDBJ whole genome shotgun (WGS) entry which is preliminary data.</text>
</comment>
<dbReference type="EMBL" id="JRWG01000004">
    <property type="protein sequence ID" value="KXN99050.1"/>
    <property type="molecule type" value="Genomic_DNA"/>
</dbReference>
<reference evidence="1 2" key="2">
    <citation type="journal article" date="2016" name="Int. J. Syst. Evol. Microbiol.">
        <title>Vitellibacter aquimaris sp. nov., a marine bacterium isolated from seawater.</title>
        <authorList>
            <person name="Thevarajoo S."/>
            <person name="Selvaratnam C."/>
            <person name="Goh K.M."/>
            <person name="Hong K.W."/>
            <person name="Chan X.Y."/>
            <person name="Chan K.G."/>
            <person name="Chong C.S."/>
        </authorList>
    </citation>
    <scope>NUCLEOTIDE SEQUENCE [LARGE SCALE GENOMIC DNA]</scope>
    <source>
        <strain evidence="1 2">D-24</strain>
    </source>
</reference>
<keyword evidence="2" id="KW-1185">Reference proteome</keyword>
<sequence>MEKQYELSTGILECYPLYAVFHFNSDFYDLEEAEELTKIIDSHYRGRKCVVISNREMAKTVNPIVYEKASSKSVMGIAIVSNNEDVKFEAMEEQGLFKGAFSYFKSIDEAADWAETVIGAY</sequence>
<dbReference type="STRING" id="1548749.LS48_08220"/>
<dbReference type="Proteomes" id="UP000070138">
    <property type="component" value="Unassembled WGS sequence"/>
</dbReference>
<name>A0A137RHT8_9FLAO</name>
<dbReference type="RefSeq" id="WP_062621856.1">
    <property type="nucleotide sequence ID" value="NZ_JRWG01000004.1"/>
</dbReference>
<accession>A0A137RHT8</accession>
<organism evidence="1 2">
    <name type="scientific">Aequorivita aquimaris</name>
    <dbReference type="NCBI Taxonomy" id="1548749"/>
    <lineage>
        <taxon>Bacteria</taxon>
        <taxon>Pseudomonadati</taxon>
        <taxon>Bacteroidota</taxon>
        <taxon>Flavobacteriia</taxon>
        <taxon>Flavobacteriales</taxon>
        <taxon>Flavobacteriaceae</taxon>
        <taxon>Aequorivita</taxon>
    </lineage>
</organism>
<proteinExistence type="predicted"/>
<evidence type="ECO:0000313" key="2">
    <source>
        <dbReference type="Proteomes" id="UP000070138"/>
    </source>
</evidence>
<reference evidence="2" key="1">
    <citation type="submission" date="2014-10" db="EMBL/GenBank/DDBJ databases">
        <title>Genome sequencing of Vitellibacter sp. D-24.</title>
        <authorList>
            <person name="Thevarajoo S."/>
            <person name="Selvaratnam C."/>
            <person name="Goh K.M."/>
            <person name="Chong C.S."/>
        </authorList>
    </citation>
    <scope>NUCLEOTIDE SEQUENCE [LARGE SCALE GENOMIC DNA]</scope>
    <source>
        <strain evidence="2">D-24</strain>
    </source>
</reference>
<evidence type="ECO:0000313" key="1">
    <source>
        <dbReference type="EMBL" id="KXN99050.1"/>
    </source>
</evidence>
<gene>
    <name evidence="1" type="ORF">LS48_08220</name>
</gene>
<evidence type="ECO:0008006" key="3">
    <source>
        <dbReference type="Google" id="ProtNLM"/>
    </source>
</evidence>
<dbReference type="OrthoDB" id="1442370at2"/>
<dbReference type="AlphaFoldDB" id="A0A137RHT8"/>